<reference evidence="2 3" key="1">
    <citation type="journal article" date="2022" name="G3 (Bethesda)">
        <title>Enemy or ally: a genomic approach to elucidate the lifestyle of Phyllosticta citrichinaensis.</title>
        <authorList>
            <person name="Buijs V.A."/>
            <person name="Groenewald J.Z."/>
            <person name="Haridas S."/>
            <person name="LaButti K.M."/>
            <person name="Lipzen A."/>
            <person name="Martin F.M."/>
            <person name="Barry K."/>
            <person name="Grigoriev I.V."/>
            <person name="Crous P.W."/>
            <person name="Seidl M.F."/>
        </authorList>
    </citation>
    <scope>NUCLEOTIDE SEQUENCE [LARGE SCALE GENOMIC DNA]</scope>
    <source>
        <strain evidence="2 3">CBS 129764</strain>
    </source>
</reference>
<sequence length="213" mass="24282">MESIYPFTRLPVLGSLVLRVQVWSGLALCRWWIILRPRPKRAGVYQPTPPSPHGGNFQRQISLYQIVSEPNTAQGKRHIRDKREKIGQRRDAKAGPSARSERSWQTARALPGSPNTSHCVQPQAPLPNNNKKLVPTAAINTKWGLCRVMDISRDGASSLSIESQRVRRAKIEAVDDYRLRKRILRTNSGHEETTRRYSTFRRGIDAAQKHRDC</sequence>
<keyword evidence="3" id="KW-1185">Reference proteome</keyword>
<protein>
    <submittedName>
        <fullName evidence="2">Uncharacterized protein</fullName>
    </submittedName>
</protein>
<gene>
    <name evidence="2" type="ORF">IWX90DRAFT_174047</name>
</gene>
<feature type="compositionally biased region" description="Polar residues" evidence="1">
    <location>
        <begin position="113"/>
        <end position="131"/>
    </location>
</feature>
<comment type="caution">
    <text evidence="2">The sequence shown here is derived from an EMBL/GenBank/DDBJ whole genome shotgun (WGS) entry which is preliminary data.</text>
</comment>
<proteinExistence type="predicted"/>
<dbReference type="EMBL" id="JBBWUH010000004">
    <property type="protein sequence ID" value="KAK8169344.1"/>
    <property type="molecule type" value="Genomic_DNA"/>
</dbReference>
<feature type="compositionally biased region" description="Basic and acidic residues" evidence="1">
    <location>
        <begin position="81"/>
        <end position="93"/>
    </location>
</feature>
<feature type="region of interest" description="Disordered" evidence="1">
    <location>
        <begin position="71"/>
        <end position="131"/>
    </location>
</feature>
<name>A0ABR1XVH3_9PEZI</name>
<evidence type="ECO:0000313" key="3">
    <source>
        <dbReference type="Proteomes" id="UP001456524"/>
    </source>
</evidence>
<dbReference type="Proteomes" id="UP001456524">
    <property type="component" value="Unassembled WGS sequence"/>
</dbReference>
<evidence type="ECO:0000313" key="2">
    <source>
        <dbReference type="EMBL" id="KAK8169344.1"/>
    </source>
</evidence>
<organism evidence="2 3">
    <name type="scientific">Phyllosticta citrichinensis</name>
    <dbReference type="NCBI Taxonomy" id="1130410"/>
    <lineage>
        <taxon>Eukaryota</taxon>
        <taxon>Fungi</taxon>
        <taxon>Dikarya</taxon>
        <taxon>Ascomycota</taxon>
        <taxon>Pezizomycotina</taxon>
        <taxon>Dothideomycetes</taxon>
        <taxon>Dothideomycetes incertae sedis</taxon>
        <taxon>Botryosphaeriales</taxon>
        <taxon>Phyllostictaceae</taxon>
        <taxon>Phyllosticta</taxon>
    </lineage>
</organism>
<evidence type="ECO:0000256" key="1">
    <source>
        <dbReference type="SAM" id="MobiDB-lite"/>
    </source>
</evidence>
<accession>A0ABR1XVH3</accession>